<dbReference type="EMBL" id="JAICCE010000004">
    <property type="protein sequence ID" value="KAG9278638.1"/>
    <property type="molecule type" value="Genomic_DNA"/>
</dbReference>
<reference evidence="2 3" key="1">
    <citation type="submission" date="2021-07" db="EMBL/GenBank/DDBJ databases">
        <authorList>
            <person name="Imarazene B."/>
            <person name="Zahm M."/>
            <person name="Klopp C."/>
            <person name="Cabau C."/>
            <person name="Beille S."/>
            <person name="Jouanno E."/>
            <person name="Castinel A."/>
            <person name="Lluch J."/>
            <person name="Gil L."/>
            <person name="Kuchtly C."/>
            <person name="Lopez Roques C."/>
            <person name="Donnadieu C."/>
            <person name="Parrinello H."/>
            <person name="Journot L."/>
            <person name="Du K."/>
            <person name="Schartl M."/>
            <person name="Retaux S."/>
            <person name="Guiguen Y."/>
        </authorList>
    </citation>
    <scope>NUCLEOTIDE SEQUENCE [LARGE SCALE GENOMIC DNA]</scope>
    <source>
        <strain evidence="2">Pach_M1</strain>
        <tissue evidence="2">Testis</tissue>
    </source>
</reference>
<gene>
    <name evidence="2" type="ORF">AMEX_G6536</name>
</gene>
<dbReference type="SUPFAM" id="SSF57302">
    <property type="entry name" value="Snake toxin-like"/>
    <property type="match status" value="1"/>
</dbReference>
<dbReference type="GO" id="GO:0098552">
    <property type="term" value="C:side of membrane"/>
    <property type="evidence" value="ECO:0007669"/>
    <property type="project" value="UniProtKB-KW"/>
</dbReference>
<feature type="transmembrane region" description="Helical" evidence="1">
    <location>
        <begin position="26"/>
        <end position="47"/>
    </location>
</feature>
<keyword evidence="1" id="KW-1133">Transmembrane helix</keyword>
<name>A0A8T2M1Y8_ASTMX</name>
<keyword evidence="1" id="KW-0812">Transmembrane</keyword>
<dbReference type="AlphaFoldDB" id="A0A8T2M1Y8"/>
<comment type="caution">
    <text evidence="2">The sequence shown here is derived from an EMBL/GenBank/DDBJ whole genome shotgun (WGS) entry which is preliminary data.</text>
</comment>
<accession>A0A8T2M1Y8</accession>
<keyword evidence="1" id="KW-0472">Membrane</keyword>
<proteinExistence type="predicted"/>
<evidence type="ECO:0000313" key="3">
    <source>
        <dbReference type="Proteomes" id="UP000752171"/>
    </source>
</evidence>
<organism evidence="2 3">
    <name type="scientific">Astyanax mexicanus</name>
    <name type="common">Blind cave fish</name>
    <name type="synonym">Astyanax fasciatus mexicanus</name>
    <dbReference type="NCBI Taxonomy" id="7994"/>
    <lineage>
        <taxon>Eukaryota</taxon>
        <taxon>Metazoa</taxon>
        <taxon>Chordata</taxon>
        <taxon>Craniata</taxon>
        <taxon>Vertebrata</taxon>
        <taxon>Euteleostomi</taxon>
        <taxon>Actinopterygii</taxon>
        <taxon>Neopterygii</taxon>
        <taxon>Teleostei</taxon>
        <taxon>Ostariophysi</taxon>
        <taxon>Characiformes</taxon>
        <taxon>Characoidei</taxon>
        <taxon>Acestrorhamphidae</taxon>
        <taxon>Acestrorhamphinae</taxon>
        <taxon>Astyanax</taxon>
    </lineage>
</organism>
<dbReference type="CDD" id="cd23611">
    <property type="entry name" value="TFP_LU_ECD_THFP5"/>
    <property type="match status" value="1"/>
</dbReference>
<dbReference type="OrthoDB" id="8846122at2759"/>
<evidence type="ECO:0000256" key="1">
    <source>
        <dbReference type="SAM" id="Phobius"/>
    </source>
</evidence>
<protein>
    <submittedName>
        <fullName evidence="2">CD59 glycoprotein-like isoform X1</fullName>
    </submittedName>
</protein>
<dbReference type="Proteomes" id="UP000752171">
    <property type="component" value="Unassembled WGS sequence"/>
</dbReference>
<dbReference type="Gene3D" id="2.10.60.10">
    <property type="entry name" value="CD59"/>
    <property type="match status" value="1"/>
</dbReference>
<sequence>MKHWDVLFTIKAQTETPSFSEVKKKFFFCCGMMKILLVTLLLVGLIMSGSALKCNYCITSGAGSTCSVTKETCGYKKDACISAFFTTAPYSRFRRCIAMSDCEIMKMLSNLNFRCCQTDLCN</sequence>
<evidence type="ECO:0000313" key="2">
    <source>
        <dbReference type="EMBL" id="KAG9278638.1"/>
    </source>
</evidence>
<dbReference type="InterPro" id="IPR045860">
    <property type="entry name" value="Snake_toxin-like_sf"/>
</dbReference>